<dbReference type="RefSeq" id="WP_075055310.1">
    <property type="nucleotide sequence ID" value="NZ_CP007536.1"/>
</dbReference>
<protein>
    <submittedName>
        <fullName evidence="1">Uncharacterized protein</fullName>
    </submittedName>
</protein>
<evidence type="ECO:0000313" key="2">
    <source>
        <dbReference type="Proteomes" id="UP000027093"/>
    </source>
</evidence>
<evidence type="ECO:0000313" key="1">
    <source>
        <dbReference type="EMBL" id="AIC16577.1"/>
    </source>
</evidence>
<reference evidence="1 2" key="1">
    <citation type="journal article" date="2014" name="Int. J. Syst. Evol. Microbiol.">
        <title>Nitrososphaera viennensis gen. nov., sp. nov., an aerobic and mesophilic, ammonia-oxidizing archaeon from soil and a member of the archaeal phylum Thaumarchaeota.</title>
        <authorList>
            <person name="Stieglmeier M."/>
            <person name="Klingl A."/>
            <person name="Alves R.J."/>
            <person name="Rittmann S.K."/>
            <person name="Melcher M."/>
            <person name="Leisch N."/>
            <person name="Schleper C."/>
        </authorList>
    </citation>
    <scope>NUCLEOTIDE SEQUENCE [LARGE SCALE GENOMIC DNA]</scope>
    <source>
        <strain evidence="1">EN76</strain>
    </source>
</reference>
<dbReference type="HOGENOM" id="CLU_2490241_0_0_2"/>
<dbReference type="STRING" id="926571.NVIE_023170"/>
<dbReference type="GeneID" id="74947557"/>
<proteinExistence type="predicted"/>
<organism evidence="1 2">
    <name type="scientific">Nitrososphaera viennensis EN76</name>
    <dbReference type="NCBI Taxonomy" id="926571"/>
    <lineage>
        <taxon>Archaea</taxon>
        <taxon>Nitrososphaerota</taxon>
        <taxon>Nitrososphaeria</taxon>
        <taxon>Nitrososphaerales</taxon>
        <taxon>Nitrososphaeraceae</taxon>
        <taxon>Nitrososphaera</taxon>
    </lineage>
</organism>
<dbReference type="OrthoDB" id="71090at2157"/>
<accession>A0A060HTZ7</accession>
<dbReference type="AlphaFoldDB" id="A0A060HTZ7"/>
<keyword evidence="2" id="KW-1185">Reference proteome</keyword>
<dbReference type="EMBL" id="CP007536">
    <property type="protein sequence ID" value="AIC16577.1"/>
    <property type="molecule type" value="Genomic_DNA"/>
</dbReference>
<name>A0A060HTZ7_9ARCH</name>
<dbReference type="KEGG" id="nvn:NVIE_023170"/>
<gene>
    <name evidence="1" type="ORF">NVIE_023170</name>
</gene>
<sequence>MAHVLAKLRGAKFEDIKSVLKADVLKHAEQGLYLKHVWRNADDSNEVLFIFQTNDLTRARKYIESIHAQALKENPSVNLPQMTFLDDK</sequence>
<dbReference type="Proteomes" id="UP000027093">
    <property type="component" value="Chromosome"/>
</dbReference>